<organism evidence="2 3">
    <name type="scientific">Sus scrofa</name>
    <name type="common">Pig</name>
    <dbReference type="NCBI Taxonomy" id="9823"/>
    <lineage>
        <taxon>Eukaryota</taxon>
        <taxon>Metazoa</taxon>
        <taxon>Chordata</taxon>
        <taxon>Craniata</taxon>
        <taxon>Vertebrata</taxon>
        <taxon>Euteleostomi</taxon>
        <taxon>Mammalia</taxon>
        <taxon>Eutheria</taxon>
        <taxon>Laurasiatheria</taxon>
        <taxon>Artiodactyla</taxon>
        <taxon>Suina</taxon>
        <taxon>Suidae</taxon>
        <taxon>Sus</taxon>
    </lineage>
</organism>
<name>A0A8D1K2L5_PIG</name>
<dbReference type="AlphaFoldDB" id="A0A8D1K2L5"/>
<evidence type="ECO:0000256" key="1">
    <source>
        <dbReference type="SAM" id="Phobius"/>
    </source>
</evidence>
<dbReference type="Proteomes" id="UP000694571">
    <property type="component" value="Unplaced"/>
</dbReference>
<feature type="transmembrane region" description="Helical" evidence="1">
    <location>
        <begin position="145"/>
        <end position="166"/>
    </location>
</feature>
<feature type="transmembrane region" description="Helical" evidence="1">
    <location>
        <begin position="62"/>
        <end position="84"/>
    </location>
</feature>
<keyword evidence="1" id="KW-0812">Transmembrane</keyword>
<evidence type="ECO:0000313" key="3">
    <source>
        <dbReference type="Proteomes" id="UP000694571"/>
    </source>
</evidence>
<keyword evidence="1" id="KW-1133">Transmembrane helix</keyword>
<accession>A0A8D1K2L5</accession>
<reference evidence="2" key="1">
    <citation type="submission" date="2025-08" db="UniProtKB">
        <authorList>
            <consortium name="Ensembl"/>
        </authorList>
    </citation>
    <scope>IDENTIFICATION</scope>
</reference>
<sequence>MSSCCIAQGTIFSHLRNMMEDNVRKRKCICVTGSLCCTVEIDNIVNYFIMEKIKIIKKEKKWYLITLPESLMSSNGFLMVSLGFFRYSILSSANSDSFASSFPIWIPFISFSSLIAMTRTSKTMLNGIGKSRHPLLVADLSRNSLSFSPLTMMLAVGLSYMAFIMLR</sequence>
<protein>
    <submittedName>
        <fullName evidence="2">Uncharacterized protein</fullName>
    </submittedName>
</protein>
<dbReference type="Ensembl" id="ENSSSCT00050014159.1">
    <property type="protein sequence ID" value="ENSSSCP00050005831.1"/>
    <property type="gene ID" value="ENSSSCG00050010537.1"/>
</dbReference>
<keyword evidence="1" id="KW-0472">Membrane</keyword>
<feature type="transmembrane region" description="Helical" evidence="1">
    <location>
        <begin position="104"/>
        <end position="125"/>
    </location>
</feature>
<proteinExistence type="predicted"/>
<evidence type="ECO:0000313" key="2">
    <source>
        <dbReference type="Ensembl" id="ENSSSCP00050005831.1"/>
    </source>
</evidence>